<proteinExistence type="predicted"/>
<organism evidence="2 3">
    <name type="scientific">Labeo rohita</name>
    <name type="common">Indian major carp</name>
    <name type="synonym">Cyprinus rohita</name>
    <dbReference type="NCBI Taxonomy" id="84645"/>
    <lineage>
        <taxon>Eukaryota</taxon>
        <taxon>Metazoa</taxon>
        <taxon>Chordata</taxon>
        <taxon>Craniata</taxon>
        <taxon>Vertebrata</taxon>
        <taxon>Euteleostomi</taxon>
        <taxon>Actinopterygii</taxon>
        <taxon>Neopterygii</taxon>
        <taxon>Teleostei</taxon>
        <taxon>Ostariophysi</taxon>
        <taxon>Cypriniformes</taxon>
        <taxon>Cyprinidae</taxon>
        <taxon>Labeoninae</taxon>
        <taxon>Labeonini</taxon>
        <taxon>Labeo</taxon>
    </lineage>
</organism>
<keyword evidence="2" id="KW-0548">Nucleotidyltransferase</keyword>
<evidence type="ECO:0000259" key="1">
    <source>
        <dbReference type="PROSITE" id="PS50878"/>
    </source>
</evidence>
<dbReference type="PANTHER" id="PTHR33332">
    <property type="entry name" value="REVERSE TRANSCRIPTASE DOMAIN-CONTAINING PROTEIN"/>
    <property type="match status" value="1"/>
</dbReference>
<sequence>MSTSFVAPKEKLQYFTAIGQEELNKLITVSKPTTCLLDPVPTKLLKELLPVAEEPLLNIINSSLSLGHVPKPFKLAVSKPLINYRPISNLPFMSKILEKVISAQLCSFLQIYEDLSIYEEFQSGFRPHHSTETALVKITNDLLLASDQGCISLLVLLDLSAAFDTIDHDILIDRLQNYAGIQGQALRWFRSYLSDRYHFVYLNEESSQLSPVKYGVPQGSVLGSLLFSIYMLPLGNIIKKHGISFHCYADDTQLYISTRPDETSELSKLTECVKNVKDWMTNNFLLLNSDKTEILLIGPKYNAQNLLTYNLQLDGCTVTSTTVKSLGVILDSNLSFENNISHVTKTAFFHLRNIAKLRNMLHVSDAEKLVHAFMTSRLDYCNALLGGCPASSINKLQMQLLESLPGQENMIILPQF</sequence>
<name>A0ABQ8LLG3_LABRO</name>
<dbReference type="InterPro" id="IPR043502">
    <property type="entry name" value="DNA/RNA_pol_sf"/>
</dbReference>
<comment type="caution">
    <text evidence="2">The sequence shown here is derived from an EMBL/GenBank/DDBJ whole genome shotgun (WGS) entry which is preliminary data.</text>
</comment>
<dbReference type="GO" id="GO:0003964">
    <property type="term" value="F:RNA-directed DNA polymerase activity"/>
    <property type="evidence" value="ECO:0007669"/>
    <property type="project" value="UniProtKB-KW"/>
</dbReference>
<dbReference type="CDD" id="cd01650">
    <property type="entry name" value="RT_nLTR_like"/>
    <property type="match status" value="1"/>
</dbReference>
<feature type="domain" description="Reverse transcriptase" evidence="1">
    <location>
        <begin position="57"/>
        <end position="330"/>
    </location>
</feature>
<dbReference type="InterPro" id="IPR000477">
    <property type="entry name" value="RT_dom"/>
</dbReference>
<gene>
    <name evidence="2" type="ORF">H4Q32_000853</name>
</gene>
<dbReference type="SUPFAM" id="SSF56672">
    <property type="entry name" value="DNA/RNA polymerases"/>
    <property type="match status" value="1"/>
</dbReference>
<dbReference type="Pfam" id="PF00078">
    <property type="entry name" value="RVT_1"/>
    <property type="match status" value="1"/>
</dbReference>
<reference evidence="2 3" key="1">
    <citation type="submission" date="2022-01" db="EMBL/GenBank/DDBJ databases">
        <title>A high-quality chromosome-level genome assembly of rohu carp, Labeo rohita.</title>
        <authorList>
            <person name="Arick M.A. II"/>
            <person name="Hsu C.-Y."/>
            <person name="Magbanua Z."/>
            <person name="Pechanova O."/>
            <person name="Grover C."/>
            <person name="Miller E."/>
            <person name="Thrash A."/>
            <person name="Ezzel L."/>
            <person name="Alam S."/>
            <person name="Benzie J."/>
            <person name="Hamilton M."/>
            <person name="Karsi A."/>
            <person name="Lawrence M.L."/>
            <person name="Peterson D.G."/>
        </authorList>
    </citation>
    <scope>NUCLEOTIDE SEQUENCE [LARGE SCALE GENOMIC DNA]</scope>
    <source>
        <strain evidence="3">BAU-BD-2019</strain>
        <tissue evidence="2">Blood</tissue>
    </source>
</reference>
<evidence type="ECO:0000313" key="3">
    <source>
        <dbReference type="Proteomes" id="UP000830375"/>
    </source>
</evidence>
<dbReference type="EMBL" id="JACTAM010000022">
    <property type="protein sequence ID" value="KAI2650787.1"/>
    <property type="molecule type" value="Genomic_DNA"/>
</dbReference>
<dbReference type="Proteomes" id="UP000830375">
    <property type="component" value="Unassembled WGS sequence"/>
</dbReference>
<accession>A0ABQ8LLG3</accession>
<evidence type="ECO:0000313" key="2">
    <source>
        <dbReference type="EMBL" id="KAI2650787.1"/>
    </source>
</evidence>
<dbReference type="PROSITE" id="PS50878">
    <property type="entry name" value="RT_POL"/>
    <property type="match status" value="1"/>
</dbReference>
<protein>
    <submittedName>
        <fullName evidence="2">RNA-directed DNA polymerase from mobile element jockey</fullName>
    </submittedName>
</protein>
<keyword evidence="2" id="KW-0695">RNA-directed DNA polymerase</keyword>
<keyword evidence="2" id="KW-0808">Transferase</keyword>
<keyword evidence="3" id="KW-1185">Reference proteome</keyword>